<evidence type="ECO:0000313" key="2">
    <source>
        <dbReference type="EMBL" id="CAK9270730.1"/>
    </source>
</evidence>
<protein>
    <recommendedName>
        <fullName evidence="1">F-box domain-containing protein</fullName>
    </recommendedName>
</protein>
<dbReference type="Pfam" id="PF24681">
    <property type="entry name" value="Kelch_KLHDC2_KLHL20_DRC7"/>
    <property type="match status" value="1"/>
</dbReference>
<dbReference type="Proteomes" id="UP001497444">
    <property type="component" value="Chromosome 3"/>
</dbReference>
<dbReference type="SMART" id="SM00612">
    <property type="entry name" value="Kelch"/>
    <property type="match status" value="3"/>
</dbReference>
<dbReference type="InterPro" id="IPR036047">
    <property type="entry name" value="F-box-like_dom_sf"/>
</dbReference>
<evidence type="ECO:0000313" key="3">
    <source>
        <dbReference type="Proteomes" id="UP001497444"/>
    </source>
</evidence>
<dbReference type="InterPro" id="IPR001810">
    <property type="entry name" value="F-box_dom"/>
</dbReference>
<dbReference type="PANTHER" id="PTHR46407:SF3">
    <property type="entry name" value="OS02G0208700 PROTEIN"/>
    <property type="match status" value="1"/>
</dbReference>
<gene>
    <name evidence="2" type="ORF">CSSPJE1EN1_LOCUS16208</name>
</gene>
<dbReference type="InterPro" id="IPR006652">
    <property type="entry name" value="Kelch_1"/>
</dbReference>
<sequence length="426" mass="47450">MLEALLRGMGWEASAMETDCLLQHSSVEQMEKKNEPLQSLQLIPGLPEEIALECLLKVSYKCHPCLQKVCRRWEKEVTDPLFYRERKKAGTTRHCVCMVQALVPEAVAAAGVAGGEGIELKLEKQDAATVLYGISMYDLQQRTWERLPMIPEFPQGLPLFCRLVSLDGKLIVVGGWHPSTWEALRCTYVFSFSTQNWSRGADMPRVRSFFACAVMGGSVFVAGGHDENKTALSTADVYNVDADRWESLPDMSEERDECAGVVFHGKLFVISGYGTHTQGQFGSSADVLDPYTGSWSRREEMWGPMTGSNSSSCPSGGFAVARDELYAFHRQSLLRYCPLRNVWSTVQEVLLLPESSRVDSPCSATSVNSNNGDQQLFVMGSATSQCRGMIYTPHEEQQQGRRGTWQTIEFSEEFSGLSHTCCIVEI</sequence>
<keyword evidence="3" id="KW-1185">Reference proteome</keyword>
<dbReference type="Pfam" id="PF00646">
    <property type="entry name" value="F-box"/>
    <property type="match status" value="1"/>
</dbReference>
<dbReference type="PANTHER" id="PTHR46407">
    <property type="entry name" value="OS02G0208700 PROTEIN"/>
    <property type="match status" value="1"/>
</dbReference>
<proteinExistence type="predicted"/>
<accession>A0ABP0WZA2</accession>
<dbReference type="InterPro" id="IPR044595">
    <property type="entry name" value="KMD1-4"/>
</dbReference>
<dbReference type="SUPFAM" id="SSF81383">
    <property type="entry name" value="F-box domain"/>
    <property type="match status" value="1"/>
</dbReference>
<dbReference type="SUPFAM" id="SSF117281">
    <property type="entry name" value="Kelch motif"/>
    <property type="match status" value="1"/>
</dbReference>
<dbReference type="EMBL" id="OZ020098">
    <property type="protein sequence ID" value="CAK9270730.1"/>
    <property type="molecule type" value="Genomic_DNA"/>
</dbReference>
<name>A0ABP0WZA2_9BRYO</name>
<feature type="domain" description="F-box" evidence="1">
    <location>
        <begin position="44"/>
        <end position="84"/>
    </location>
</feature>
<dbReference type="Gene3D" id="2.120.10.80">
    <property type="entry name" value="Kelch-type beta propeller"/>
    <property type="match status" value="1"/>
</dbReference>
<dbReference type="CDD" id="cd22152">
    <property type="entry name" value="F-box_AtAFR-like"/>
    <property type="match status" value="1"/>
</dbReference>
<reference evidence="2" key="1">
    <citation type="submission" date="2024-02" db="EMBL/GenBank/DDBJ databases">
        <authorList>
            <consortium name="ELIXIR-Norway"/>
            <consortium name="Elixir Norway"/>
        </authorList>
    </citation>
    <scope>NUCLEOTIDE SEQUENCE</scope>
</reference>
<organism evidence="2 3">
    <name type="scientific">Sphagnum jensenii</name>
    <dbReference type="NCBI Taxonomy" id="128206"/>
    <lineage>
        <taxon>Eukaryota</taxon>
        <taxon>Viridiplantae</taxon>
        <taxon>Streptophyta</taxon>
        <taxon>Embryophyta</taxon>
        <taxon>Bryophyta</taxon>
        <taxon>Sphagnophytina</taxon>
        <taxon>Sphagnopsida</taxon>
        <taxon>Sphagnales</taxon>
        <taxon>Sphagnaceae</taxon>
        <taxon>Sphagnum</taxon>
    </lineage>
</organism>
<dbReference type="InterPro" id="IPR015915">
    <property type="entry name" value="Kelch-typ_b-propeller"/>
</dbReference>
<evidence type="ECO:0000259" key="1">
    <source>
        <dbReference type="Pfam" id="PF00646"/>
    </source>
</evidence>